<dbReference type="GO" id="GO:0005634">
    <property type="term" value="C:nucleus"/>
    <property type="evidence" value="ECO:0007669"/>
    <property type="project" value="TreeGrafter"/>
</dbReference>
<dbReference type="PANTHER" id="PTHR48070:SF6">
    <property type="entry name" value="ESTERASE OVCA2"/>
    <property type="match status" value="1"/>
</dbReference>
<reference evidence="4" key="1">
    <citation type="submission" date="2023-04" db="EMBL/GenBank/DDBJ databases">
        <title>Phytophthora fragariaefolia NBRC 109709.</title>
        <authorList>
            <person name="Ichikawa N."/>
            <person name="Sato H."/>
            <person name="Tonouchi N."/>
        </authorList>
    </citation>
    <scope>NUCLEOTIDE SEQUENCE</scope>
    <source>
        <strain evidence="4">NBRC 109709</strain>
    </source>
</reference>
<dbReference type="InterPro" id="IPR005645">
    <property type="entry name" value="FSH-like_dom"/>
</dbReference>
<dbReference type="Proteomes" id="UP001165121">
    <property type="component" value="Unassembled WGS sequence"/>
</dbReference>
<comment type="caution">
    <text evidence="4">The sequence shown here is derived from an EMBL/GenBank/DDBJ whole genome shotgun (WGS) entry which is preliminary data.</text>
</comment>
<protein>
    <submittedName>
        <fullName evidence="4">Unnamed protein product</fullName>
    </submittedName>
</protein>
<gene>
    <name evidence="4" type="ORF">Pfra01_001395500</name>
</gene>
<dbReference type="SUPFAM" id="SSF53474">
    <property type="entry name" value="alpha/beta-Hydrolases"/>
    <property type="match status" value="2"/>
</dbReference>
<feature type="compositionally biased region" description="Acidic residues" evidence="2">
    <location>
        <begin position="1"/>
        <end position="14"/>
    </location>
</feature>
<dbReference type="InterPro" id="IPR029058">
    <property type="entry name" value="AB_hydrolase_fold"/>
</dbReference>
<feature type="domain" description="Serine hydrolase" evidence="3">
    <location>
        <begin position="27"/>
        <end position="255"/>
    </location>
</feature>
<evidence type="ECO:0000313" key="5">
    <source>
        <dbReference type="Proteomes" id="UP001165121"/>
    </source>
</evidence>
<evidence type="ECO:0000256" key="1">
    <source>
        <dbReference type="ARBA" id="ARBA00022801"/>
    </source>
</evidence>
<keyword evidence="1" id="KW-0378">Hydrolase</keyword>
<dbReference type="FunFam" id="3.40.50.1820:FF:000547">
    <property type="entry name" value="Uncharacterized protein"/>
    <property type="match status" value="2"/>
</dbReference>
<keyword evidence="5" id="KW-1185">Reference proteome</keyword>
<proteinExistence type="predicted"/>
<dbReference type="PANTHER" id="PTHR48070">
    <property type="entry name" value="ESTERASE OVCA2"/>
    <property type="match status" value="1"/>
</dbReference>
<organism evidence="4 5">
    <name type="scientific">Phytophthora fragariaefolia</name>
    <dbReference type="NCBI Taxonomy" id="1490495"/>
    <lineage>
        <taxon>Eukaryota</taxon>
        <taxon>Sar</taxon>
        <taxon>Stramenopiles</taxon>
        <taxon>Oomycota</taxon>
        <taxon>Peronosporomycetes</taxon>
        <taxon>Peronosporales</taxon>
        <taxon>Peronosporaceae</taxon>
        <taxon>Phytophthora</taxon>
    </lineage>
</organism>
<dbReference type="Pfam" id="PF03959">
    <property type="entry name" value="FSH1"/>
    <property type="match status" value="2"/>
</dbReference>
<dbReference type="GO" id="GO:0005737">
    <property type="term" value="C:cytoplasm"/>
    <property type="evidence" value="ECO:0007669"/>
    <property type="project" value="TreeGrafter"/>
</dbReference>
<feature type="domain" description="Serine hydrolase" evidence="3">
    <location>
        <begin position="309"/>
        <end position="526"/>
    </location>
</feature>
<dbReference type="GO" id="GO:0016787">
    <property type="term" value="F:hydrolase activity"/>
    <property type="evidence" value="ECO:0007669"/>
    <property type="project" value="UniProtKB-KW"/>
</dbReference>
<evidence type="ECO:0000259" key="3">
    <source>
        <dbReference type="Pfam" id="PF03959"/>
    </source>
</evidence>
<evidence type="ECO:0000256" key="2">
    <source>
        <dbReference type="SAM" id="MobiDB-lite"/>
    </source>
</evidence>
<dbReference type="InterPro" id="IPR050593">
    <property type="entry name" value="LovG"/>
</dbReference>
<dbReference type="AlphaFoldDB" id="A0A9W7CUK1"/>
<feature type="region of interest" description="Disordered" evidence="2">
    <location>
        <begin position="1"/>
        <end position="20"/>
    </location>
</feature>
<dbReference type="EMBL" id="BSXT01001451">
    <property type="protein sequence ID" value="GMF42517.1"/>
    <property type="molecule type" value="Genomic_DNA"/>
</dbReference>
<accession>A0A9W7CUK1</accession>
<dbReference type="OrthoDB" id="414698at2759"/>
<name>A0A9W7CUK1_9STRA</name>
<dbReference type="Gene3D" id="3.40.50.1820">
    <property type="entry name" value="alpha/beta hydrolase"/>
    <property type="match status" value="2"/>
</dbReference>
<sequence>MSAYQEDEADEAEDGAAQSPIAAMGATKKLRVLCMHGYRTNAKIMEDQTRGLRKALAPYAEFVFLNGPIEARGRSDDAIEKLYAEHKPFYEWGSFVERERPHRLDPETQEIEYLDKGWYHDYVDWDTTVQYMDEQLPKLGPIDAIVGFSQGAQTMTALTMWYLHHYNKRWWKCCVSVCGPRVRGAALRPLFENPDGTPRLVSMPSIHIVGKMDKWRQGCYEMVDMYEDHPEGAARDKFVFEHDTGHRFPTGERHEQLYEDVALLEGSRRMVRTWSLHWRLFIFDSSHPKPRAQGHSSRESADMSVTAVNKKLRILCLHGYRTNVKVMQDQPRALRRVMEPHAEFVFTTAPFEARGPPDEIIQRLYKDHAPFYEWGHIMKLDRQLDGSDNGWYHQYIGFDRVVEHIDKQLQDHGPFDAAIGFSQGGQMITALSIWYLQQCNERHWKCCLICCGTRVRDVGFRPLFESPDGTPVRVPIPSIHLIGKKDQHYTCREHADLYADDPQGSTLGKFVFEHESGHRFPSGDKYPDLYQKISDIIRQKCGHW</sequence>
<evidence type="ECO:0000313" key="4">
    <source>
        <dbReference type="EMBL" id="GMF42517.1"/>
    </source>
</evidence>